<keyword evidence="8" id="KW-1133">Transmembrane helix</keyword>
<name>A0A128F1T1_9GAMM</name>
<dbReference type="PRINTS" id="PR00344">
    <property type="entry name" value="BCTRLSENSOR"/>
</dbReference>
<evidence type="ECO:0000256" key="5">
    <source>
        <dbReference type="ARBA" id="ARBA00022679"/>
    </source>
</evidence>
<dbReference type="RefSeq" id="WP_232314383.1">
    <property type="nucleotide sequence ID" value="NZ_CAWRCI010000010.1"/>
</dbReference>
<keyword evidence="4" id="KW-0597">Phosphoprotein</keyword>
<keyword evidence="9" id="KW-0472">Membrane</keyword>
<accession>A0A128F1T1</accession>
<dbReference type="SMART" id="SM00387">
    <property type="entry name" value="HATPase_c"/>
    <property type="match status" value="1"/>
</dbReference>
<evidence type="ECO:0000256" key="6">
    <source>
        <dbReference type="ARBA" id="ARBA00022692"/>
    </source>
</evidence>
<dbReference type="EC" id="2.7.13.3" evidence="3"/>
<comment type="catalytic activity">
    <reaction evidence="1">
        <text>ATP + protein L-histidine = ADP + protein N-phospho-L-histidine.</text>
        <dbReference type="EC" id="2.7.13.3"/>
    </reaction>
</comment>
<keyword evidence="12" id="KW-1185">Reference proteome</keyword>
<proteinExistence type="predicted"/>
<dbReference type="InterPro" id="IPR003594">
    <property type="entry name" value="HATPase_dom"/>
</dbReference>
<evidence type="ECO:0000259" key="10">
    <source>
        <dbReference type="PROSITE" id="PS50109"/>
    </source>
</evidence>
<dbReference type="InterPro" id="IPR050428">
    <property type="entry name" value="TCS_sensor_his_kinase"/>
</dbReference>
<dbReference type="AlphaFoldDB" id="A0A128F1T1"/>
<dbReference type="GO" id="GO:0000160">
    <property type="term" value="P:phosphorelay signal transduction system"/>
    <property type="evidence" value="ECO:0007669"/>
    <property type="project" value="TreeGrafter"/>
</dbReference>
<evidence type="ECO:0000313" key="11">
    <source>
        <dbReference type="EMBL" id="CZF80505.1"/>
    </source>
</evidence>
<dbReference type="Gene3D" id="3.30.565.10">
    <property type="entry name" value="Histidine kinase-like ATPase, C-terminal domain"/>
    <property type="match status" value="1"/>
</dbReference>
<dbReference type="PROSITE" id="PS50109">
    <property type="entry name" value="HIS_KIN"/>
    <property type="match status" value="1"/>
</dbReference>
<evidence type="ECO:0000256" key="2">
    <source>
        <dbReference type="ARBA" id="ARBA00004370"/>
    </source>
</evidence>
<dbReference type="InterPro" id="IPR036890">
    <property type="entry name" value="HATPase_C_sf"/>
</dbReference>
<dbReference type="GO" id="GO:0005886">
    <property type="term" value="C:plasma membrane"/>
    <property type="evidence" value="ECO:0007669"/>
    <property type="project" value="TreeGrafter"/>
</dbReference>
<evidence type="ECO:0000256" key="1">
    <source>
        <dbReference type="ARBA" id="ARBA00000085"/>
    </source>
</evidence>
<dbReference type="Pfam" id="PF02518">
    <property type="entry name" value="HATPase_c"/>
    <property type="match status" value="1"/>
</dbReference>
<organism evidence="11 12">
    <name type="scientific">Grimontia marina</name>
    <dbReference type="NCBI Taxonomy" id="646534"/>
    <lineage>
        <taxon>Bacteria</taxon>
        <taxon>Pseudomonadati</taxon>
        <taxon>Pseudomonadota</taxon>
        <taxon>Gammaproteobacteria</taxon>
        <taxon>Vibrionales</taxon>
        <taxon>Vibrionaceae</taxon>
        <taxon>Grimontia</taxon>
    </lineage>
</organism>
<dbReference type="SUPFAM" id="SSF55874">
    <property type="entry name" value="ATPase domain of HSP90 chaperone/DNA topoisomerase II/histidine kinase"/>
    <property type="match status" value="1"/>
</dbReference>
<dbReference type="Proteomes" id="UP000073601">
    <property type="component" value="Unassembled WGS sequence"/>
</dbReference>
<evidence type="ECO:0000313" key="12">
    <source>
        <dbReference type="Proteomes" id="UP000073601"/>
    </source>
</evidence>
<gene>
    <name evidence="11" type="primary">senX3_2</name>
    <name evidence="11" type="ORF">GMA8713_01436</name>
</gene>
<reference evidence="12" key="1">
    <citation type="submission" date="2016-02" db="EMBL/GenBank/DDBJ databases">
        <authorList>
            <person name="Rodrigo-Torres Lidia"/>
            <person name="Arahal R.David."/>
        </authorList>
    </citation>
    <scope>NUCLEOTIDE SEQUENCE [LARGE SCALE GENOMIC DNA]</scope>
    <source>
        <strain evidence="12">CECT 8713</strain>
    </source>
</reference>
<dbReference type="GO" id="GO:0004673">
    <property type="term" value="F:protein histidine kinase activity"/>
    <property type="evidence" value="ECO:0007669"/>
    <property type="project" value="UniProtKB-EC"/>
</dbReference>
<dbReference type="EMBL" id="FIZY01000010">
    <property type="protein sequence ID" value="CZF80505.1"/>
    <property type="molecule type" value="Genomic_DNA"/>
</dbReference>
<dbReference type="PANTHER" id="PTHR45436">
    <property type="entry name" value="SENSOR HISTIDINE KINASE YKOH"/>
    <property type="match status" value="1"/>
</dbReference>
<evidence type="ECO:0000256" key="4">
    <source>
        <dbReference type="ARBA" id="ARBA00022553"/>
    </source>
</evidence>
<keyword evidence="7 11" id="KW-0418">Kinase</keyword>
<evidence type="ECO:0000256" key="8">
    <source>
        <dbReference type="ARBA" id="ARBA00022989"/>
    </source>
</evidence>
<protein>
    <recommendedName>
        <fullName evidence="3">histidine kinase</fullName>
        <ecNumber evidence="3">2.7.13.3</ecNumber>
    </recommendedName>
</protein>
<evidence type="ECO:0000256" key="3">
    <source>
        <dbReference type="ARBA" id="ARBA00012438"/>
    </source>
</evidence>
<comment type="subcellular location">
    <subcellularLocation>
        <location evidence="2">Membrane</location>
    </subcellularLocation>
</comment>
<dbReference type="CDD" id="cd00075">
    <property type="entry name" value="HATPase"/>
    <property type="match status" value="1"/>
</dbReference>
<keyword evidence="6" id="KW-0812">Transmembrane</keyword>
<evidence type="ECO:0000256" key="9">
    <source>
        <dbReference type="ARBA" id="ARBA00023136"/>
    </source>
</evidence>
<dbReference type="InterPro" id="IPR004358">
    <property type="entry name" value="Sig_transdc_His_kin-like_C"/>
</dbReference>
<evidence type="ECO:0000256" key="7">
    <source>
        <dbReference type="ARBA" id="ARBA00022777"/>
    </source>
</evidence>
<keyword evidence="5 11" id="KW-0808">Transferase</keyword>
<dbReference type="PANTHER" id="PTHR45436:SF5">
    <property type="entry name" value="SENSOR HISTIDINE KINASE TRCS"/>
    <property type="match status" value="1"/>
</dbReference>
<sequence>MALDLNNVIETVAEIYVDVAEDALMTLVVEKPDSPLMINGDRELLIQQVANLIENALRYCPPGSHIYLRCGEKPEGGKVWLEVSDNGPGIEDEDKERVFERLYRVDKSRTDGGLGLGLSLAKAVAGLHYGNIELFDALPGLSVRVSIPVR</sequence>
<feature type="domain" description="Histidine kinase" evidence="10">
    <location>
        <begin position="1"/>
        <end position="150"/>
    </location>
</feature>
<dbReference type="InterPro" id="IPR005467">
    <property type="entry name" value="His_kinase_dom"/>
</dbReference>